<dbReference type="PANTHER" id="PTHR30466:SF1">
    <property type="entry name" value="FMN REDUCTASE (NADH) RUTF"/>
    <property type="match status" value="1"/>
</dbReference>
<reference evidence="4" key="1">
    <citation type="journal article" date="2019" name="Int. J. Syst. Evol. Microbiol.">
        <title>The Global Catalogue of Microorganisms (GCM) 10K type strain sequencing project: providing services to taxonomists for standard genome sequencing and annotation.</title>
        <authorList>
            <consortium name="The Broad Institute Genomics Platform"/>
            <consortium name="The Broad Institute Genome Sequencing Center for Infectious Disease"/>
            <person name="Wu L."/>
            <person name="Ma J."/>
        </authorList>
    </citation>
    <scope>NUCLEOTIDE SEQUENCE [LARGE SCALE GENOMIC DNA]</scope>
    <source>
        <strain evidence="4">JCM 9381</strain>
    </source>
</reference>
<evidence type="ECO:0000313" key="4">
    <source>
        <dbReference type="Proteomes" id="UP001500728"/>
    </source>
</evidence>
<keyword evidence="4" id="KW-1185">Reference proteome</keyword>
<organism evidence="3 4">
    <name type="scientific">Streptomyces labedae</name>
    <dbReference type="NCBI Taxonomy" id="285569"/>
    <lineage>
        <taxon>Bacteria</taxon>
        <taxon>Bacillati</taxon>
        <taxon>Actinomycetota</taxon>
        <taxon>Actinomycetes</taxon>
        <taxon>Kitasatosporales</taxon>
        <taxon>Streptomycetaceae</taxon>
        <taxon>Streptomyces</taxon>
    </lineage>
</organism>
<dbReference type="Proteomes" id="UP001500728">
    <property type="component" value="Unassembled WGS sequence"/>
</dbReference>
<evidence type="ECO:0000313" key="3">
    <source>
        <dbReference type="EMBL" id="GAA3245957.1"/>
    </source>
</evidence>
<sequence>MSVSGFLTVPAAPCAQREPGPGAVTAQAFKDLFAQVPTGVTVITTSDTDGTALAGMTASAVCSLSLDPPLLLVCAANHSRTLAAIRSRGAFAVNILAQEQVQLAQRFADPGLTQADRFAGTSHQRADGLPVLDEALAWLTCRVEHAYPGGDHTILTAAVHSLQHHGGQPLIWHQRTFRSLA</sequence>
<dbReference type="InterPro" id="IPR002563">
    <property type="entry name" value="Flavin_Rdtase-like_dom"/>
</dbReference>
<dbReference type="PANTHER" id="PTHR30466">
    <property type="entry name" value="FLAVIN REDUCTASE"/>
    <property type="match status" value="1"/>
</dbReference>
<feature type="domain" description="Flavin reductase like" evidence="2">
    <location>
        <begin position="33"/>
        <end position="179"/>
    </location>
</feature>
<dbReference type="SMART" id="SM00903">
    <property type="entry name" value="Flavin_Reduct"/>
    <property type="match status" value="1"/>
</dbReference>
<accession>A0ABP6QNG3</accession>
<gene>
    <name evidence="3" type="ORF">GCM10010469_01490</name>
</gene>
<keyword evidence="1" id="KW-0560">Oxidoreductase</keyword>
<dbReference type="EMBL" id="BAAAUW010000001">
    <property type="protein sequence ID" value="GAA3245957.1"/>
    <property type="molecule type" value="Genomic_DNA"/>
</dbReference>
<dbReference type="InterPro" id="IPR012349">
    <property type="entry name" value="Split_barrel_FMN-bd"/>
</dbReference>
<comment type="caution">
    <text evidence="3">The sequence shown here is derived from an EMBL/GenBank/DDBJ whole genome shotgun (WGS) entry which is preliminary data.</text>
</comment>
<proteinExistence type="predicted"/>
<protein>
    <submittedName>
        <fullName evidence="3">Flavin reductase family protein</fullName>
    </submittedName>
</protein>
<evidence type="ECO:0000259" key="2">
    <source>
        <dbReference type="SMART" id="SM00903"/>
    </source>
</evidence>
<dbReference type="Pfam" id="PF01613">
    <property type="entry name" value="Flavin_Reduct"/>
    <property type="match status" value="1"/>
</dbReference>
<evidence type="ECO:0000256" key="1">
    <source>
        <dbReference type="ARBA" id="ARBA00023002"/>
    </source>
</evidence>
<dbReference type="RefSeq" id="WP_346150422.1">
    <property type="nucleotide sequence ID" value="NZ_BAAAUW010000001.1"/>
</dbReference>
<dbReference type="SUPFAM" id="SSF50475">
    <property type="entry name" value="FMN-binding split barrel"/>
    <property type="match status" value="1"/>
</dbReference>
<dbReference type="InterPro" id="IPR050268">
    <property type="entry name" value="NADH-dep_flavin_reductase"/>
</dbReference>
<dbReference type="Gene3D" id="2.30.110.10">
    <property type="entry name" value="Electron Transport, Fmn-binding Protein, Chain A"/>
    <property type="match status" value="1"/>
</dbReference>
<name>A0ABP6QNG3_9ACTN</name>